<keyword evidence="13 15" id="KW-0368">Histidine biosynthesis</keyword>
<comment type="similarity">
    <text evidence="7 15">In the N-terminal section; belongs to the PRA-CH family.</text>
</comment>
<evidence type="ECO:0000256" key="8">
    <source>
        <dbReference type="ARBA" id="ARBA00022490"/>
    </source>
</evidence>
<dbReference type="GO" id="GO:0005524">
    <property type="term" value="F:ATP binding"/>
    <property type="evidence" value="ECO:0007669"/>
    <property type="project" value="UniProtKB-KW"/>
</dbReference>
<sequence length="219" mass="24577">MQLCPNDRFKMSDTFSTIDFDKSPDGLVPAIIQDSNTSKVLMLGYMNQEALEKTKELGTVTFFSRSKQRLWTKGETSGNFLFVNEITADCDGDTILIKATPAGPTCHTGADTCFGEKNSQDARIGEASFLNYLQKEVIRERKLNPQDESYTSSLFRKGINKIAQKVGEEAVEVVIESKDDDADLFKNEVSDLLFHLLVLLEQKNIDLDEVIGVLRSRHQ</sequence>
<dbReference type="InterPro" id="IPR023019">
    <property type="entry name" value="His_synth_HisIE"/>
</dbReference>
<dbReference type="InterPro" id="IPR002496">
    <property type="entry name" value="PRib_AMP_CycHydrolase_dom"/>
</dbReference>
<keyword evidence="18" id="KW-1185">Reference proteome</keyword>
<protein>
    <recommendedName>
        <fullName evidence="15">Histidine biosynthesis bifunctional protein HisIE</fullName>
    </recommendedName>
    <domain>
        <recommendedName>
            <fullName evidence="15">Phosphoribosyl-AMP cyclohydrolase</fullName>
            <shortName evidence="15">PRA-CH</shortName>
            <ecNumber evidence="15">3.5.4.19</ecNumber>
        </recommendedName>
    </domain>
    <domain>
        <recommendedName>
            <fullName evidence="15">Phosphoribosyl-ATP pyrophosphatase</fullName>
            <shortName evidence="15">PRA-PH</shortName>
            <ecNumber evidence="15">3.6.1.31</ecNumber>
        </recommendedName>
    </domain>
</protein>
<comment type="subcellular location">
    <subcellularLocation>
        <location evidence="3 15">Cytoplasm</location>
    </subcellularLocation>
</comment>
<feature type="region of interest" description="Phosphoribosyl-ATP pyrophosphohydrolase" evidence="15">
    <location>
        <begin position="130"/>
        <end position="219"/>
    </location>
</feature>
<evidence type="ECO:0000256" key="15">
    <source>
        <dbReference type="HAMAP-Rule" id="MF_01019"/>
    </source>
</evidence>
<evidence type="ECO:0000256" key="9">
    <source>
        <dbReference type="ARBA" id="ARBA00022605"/>
    </source>
</evidence>
<evidence type="ECO:0000256" key="11">
    <source>
        <dbReference type="ARBA" id="ARBA00022801"/>
    </source>
</evidence>
<evidence type="ECO:0000256" key="13">
    <source>
        <dbReference type="ARBA" id="ARBA00023102"/>
    </source>
</evidence>
<dbReference type="CDD" id="cd11534">
    <property type="entry name" value="NTP-PPase_HisIE_like"/>
    <property type="match status" value="1"/>
</dbReference>
<dbReference type="EC" id="3.6.1.31" evidence="15"/>
<dbReference type="Pfam" id="PF01503">
    <property type="entry name" value="PRA-PH"/>
    <property type="match status" value="1"/>
</dbReference>
<evidence type="ECO:0000256" key="1">
    <source>
        <dbReference type="ARBA" id="ARBA00000024"/>
    </source>
</evidence>
<accession>A0A1T5GZC3</accession>
<feature type="domain" description="Phosphoribosyl-AMP cyclohydrolase" evidence="16">
    <location>
        <begin position="42"/>
        <end position="114"/>
    </location>
</feature>
<feature type="region of interest" description="Phosphoribosyl-AMP cyclohydrolase" evidence="15">
    <location>
        <begin position="1"/>
        <end position="129"/>
    </location>
</feature>
<keyword evidence="8 15" id="KW-0963">Cytoplasm</keyword>
<organism evidence="17 18">
    <name type="scientific">Dyadobacter psychrophilus</name>
    <dbReference type="NCBI Taxonomy" id="651661"/>
    <lineage>
        <taxon>Bacteria</taxon>
        <taxon>Pseudomonadati</taxon>
        <taxon>Bacteroidota</taxon>
        <taxon>Cytophagia</taxon>
        <taxon>Cytophagales</taxon>
        <taxon>Spirosomataceae</taxon>
        <taxon>Dyadobacter</taxon>
    </lineage>
</organism>
<evidence type="ECO:0000256" key="14">
    <source>
        <dbReference type="ARBA" id="ARBA00023268"/>
    </source>
</evidence>
<dbReference type="Pfam" id="PF01502">
    <property type="entry name" value="PRA-CH"/>
    <property type="match status" value="1"/>
</dbReference>
<dbReference type="GO" id="GO:0005737">
    <property type="term" value="C:cytoplasm"/>
    <property type="evidence" value="ECO:0007669"/>
    <property type="project" value="UniProtKB-SubCell"/>
</dbReference>
<evidence type="ECO:0000256" key="12">
    <source>
        <dbReference type="ARBA" id="ARBA00022840"/>
    </source>
</evidence>
<keyword evidence="11 15" id="KW-0378">Hydrolase</keyword>
<evidence type="ECO:0000313" key="18">
    <source>
        <dbReference type="Proteomes" id="UP000190897"/>
    </source>
</evidence>
<dbReference type="Gene3D" id="1.10.287.1080">
    <property type="entry name" value="MazG-like"/>
    <property type="match status" value="1"/>
</dbReference>
<name>A0A1T5GZC3_9BACT</name>
<comment type="pathway">
    <text evidence="4 15">Amino-acid biosynthesis; L-histidine biosynthesis; L-histidine from 5-phospho-alpha-D-ribose 1-diphosphate: step 3/9.</text>
</comment>
<evidence type="ECO:0000256" key="4">
    <source>
        <dbReference type="ARBA" id="ARBA00005169"/>
    </source>
</evidence>
<evidence type="ECO:0000256" key="10">
    <source>
        <dbReference type="ARBA" id="ARBA00022741"/>
    </source>
</evidence>
<dbReference type="GO" id="GO:0004636">
    <property type="term" value="F:phosphoribosyl-ATP diphosphatase activity"/>
    <property type="evidence" value="ECO:0007669"/>
    <property type="project" value="UniProtKB-UniRule"/>
</dbReference>
<keyword evidence="9 15" id="KW-0028">Amino-acid biosynthesis</keyword>
<keyword evidence="14 15" id="KW-0511">Multifunctional enzyme</keyword>
<dbReference type="EC" id="3.5.4.19" evidence="15"/>
<dbReference type="SUPFAM" id="SSF101386">
    <property type="entry name" value="all-alpha NTP pyrophosphatases"/>
    <property type="match status" value="1"/>
</dbReference>
<dbReference type="AlphaFoldDB" id="A0A1T5GZC3"/>
<comment type="pathway">
    <text evidence="5 15">Amino-acid biosynthesis; L-histidine biosynthesis; L-histidine from 5-phospho-alpha-D-ribose 1-diphosphate: step 2/9.</text>
</comment>
<keyword evidence="12 15" id="KW-0067">ATP-binding</keyword>
<gene>
    <name evidence="15" type="primary">hisI</name>
    <name evidence="15" type="synonym">hisIE</name>
    <name evidence="17" type="ORF">SAMN05660293_04646</name>
</gene>
<dbReference type="NCBIfam" id="TIGR03188">
    <property type="entry name" value="histidine_hisI"/>
    <property type="match status" value="1"/>
</dbReference>
<dbReference type="SUPFAM" id="SSF141734">
    <property type="entry name" value="HisI-like"/>
    <property type="match status" value="1"/>
</dbReference>
<dbReference type="UniPathway" id="UPA00031">
    <property type="reaction ID" value="UER00007"/>
</dbReference>
<dbReference type="STRING" id="651661.SAMN05660293_04646"/>
<comment type="catalytic activity">
    <reaction evidence="2 15">
        <text>1-(5-phospho-beta-D-ribosyl)-ATP + H2O = 1-(5-phospho-beta-D-ribosyl)-5'-AMP + diphosphate + H(+)</text>
        <dbReference type="Rhea" id="RHEA:22828"/>
        <dbReference type="ChEBI" id="CHEBI:15377"/>
        <dbReference type="ChEBI" id="CHEBI:15378"/>
        <dbReference type="ChEBI" id="CHEBI:33019"/>
        <dbReference type="ChEBI" id="CHEBI:59457"/>
        <dbReference type="ChEBI" id="CHEBI:73183"/>
        <dbReference type="EC" id="3.6.1.31"/>
    </reaction>
</comment>
<comment type="similarity">
    <text evidence="6 15">In the C-terminal section; belongs to the PRA-PH family.</text>
</comment>
<evidence type="ECO:0000256" key="7">
    <source>
        <dbReference type="ARBA" id="ARBA00008299"/>
    </source>
</evidence>
<dbReference type="HAMAP" id="MF_01020">
    <property type="entry name" value="HisE"/>
    <property type="match status" value="1"/>
</dbReference>
<dbReference type="PANTHER" id="PTHR42945">
    <property type="entry name" value="HISTIDINE BIOSYNTHESIS BIFUNCTIONAL PROTEIN"/>
    <property type="match status" value="1"/>
</dbReference>
<dbReference type="NCBIfam" id="NF000768">
    <property type="entry name" value="PRK00051.1"/>
    <property type="match status" value="1"/>
</dbReference>
<dbReference type="GO" id="GO:0000105">
    <property type="term" value="P:L-histidine biosynthetic process"/>
    <property type="evidence" value="ECO:0007669"/>
    <property type="project" value="UniProtKB-UniRule"/>
</dbReference>
<evidence type="ECO:0000256" key="2">
    <source>
        <dbReference type="ARBA" id="ARBA00001460"/>
    </source>
</evidence>
<comment type="catalytic activity">
    <reaction evidence="1 15">
        <text>1-(5-phospho-beta-D-ribosyl)-5'-AMP + H2O = 1-(5-phospho-beta-D-ribosyl)-5-[(5-phospho-beta-D-ribosylamino)methylideneamino]imidazole-4-carboxamide</text>
        <dbReference type="Rhea" id="RHEA:20049"/>
        <dbReference type="ChEBI" id="CHEBI:15377"/>
        <dbReference type="ChEBI" id="CHEBI:58435"/>
        <dbReference type="ChEBI" id="CHEBI:59457"/>
        <dbReference type="EC" id="3.5.4.19"/>
    </reaction>
</comment>
<dbReference type="InterPro" id="IPR021130">
    <property type="entry name" value="PRib-ATP_PPHydrolase-like"/>
</dbReference>
<evidence type="ECO:0000256" key="6">
    <source>
        <dbReference type="ARBA" id="ARBA00007731"/>
    </source>
</evidence>
<evidence type="ECO:0000256" key="5">
    <source>
        <dbReference type="ARBA" id="ARBA00005204"/>
    </source>
</evidence>
<dbReference type="InterPro" id="IPR038019">
    <property type="entry name" value="PRib_AMP_CycHydrolase_sf"/>
</dbReference>
<dbReference type="FunFam" id="3.10.20.810:FF:000001">
    <property type="entry name" value="Histidine biosynthesis bifunctional protein HisIE"/>
    <property type="match status" value="1"/>
</dbReference>
<keyword evidence="10 15" id="KW-0547">Nucleotide-binding</keyword>
<reference evidence="18" key="1">
    <citation type="submission" date="2017-02" db="EMBL/GenBank/DDBJ databases">
        <authorList>
            <person name="Varghese N."/>
            <person name="Submissions S."/>
        </authorList>
    </citation>
    <scope>NUCLEOTIDE SEQUENCE [LARGE SCALE GENOMIC DNA]</scope>
    <source>
        <strain evidence="18">DSM 22270</strain>
    </source>
</reference>
<dbReference type="HAMAP" id="MF_01019">
    <property type="entry name" value="HisIE"/>
    <property type="match status" value="1"/>
</dbReference>
<dbReference type="NCBIfam" id="NF002747">
    <property type="entry name" value="PRK02759.1"/>
    <property type="match status" value="1"/>
</dbReference>
<evidence type="ECO:0000256" key="3">
    <source>
        <dbReference type="ARBA" id="ARBA00004496"/>
    </source>
</evidence>
<dbReference type="GO" id="GO:0004635">
    <property type="term" value="F:phosphoribosyl-AMP cyclohydrolase activity"/>
    <property type="evidence" value="ECO:0007669"/>
    <property type="project" value="UniProtKB-UniRule"/>
</dbReference>
<evidence type="ECO:0000313" key="17">
    <source>
        <dbReference type="EMBL" id="SKC13784.1"/>
    </source>
</evidence>
<dbReference type="EMBL" id="FUZA01000007">
    <property type="protein sequence ID" value="SKC13784.1"/>
    <property type="molecule type" value="Genomic_DNA"/>
</dbReference>
<dbReference type="Proteomes" id="UP000190897">
    <property type="component" value="Unassembled WGS sequence"/>
</dbReference>
<dbReference type="Gene3D" id="3.10.20.810">
    <property type="entry name" value="Phosphoribosyl-AMP cyclohydrolase"/>
    <property type="match status" value="1"/>
</dbReference>
<dbReference type="PANTHER" id="PTHR42945:SF9">
    <property type="entry name" value="HISTIDINE BIOSYNTHESIS BIFUNCTIONAL PROTEIN HISIE"/>
    <property type="match status" value="1"/>
</dbReference>
<proteinExistence type="inferred from homology"/>
<dbReference type="InterPro" id="IPR008179">
    <property type="entry name" value="HisE"/>
</dbReference>
<evidence type="ECO:0000259" key="16">
    <source>
        <dbReference type="Pfam" id="PF01502"/>
    </source>
</evidence>